<dbReference type="EMBL" id="AKKV01000025">
    <property type="protein sequence ID" value="EIT85474.1"/>
    <property type="molecule type" value="Genomic_DNA"/>
</dbReference>
<dbReference type="InterPro" id="IPR023772">
    <property type="entry name" value="DNA-bd_HTH_TetR-type_CS"/>
</dbReference>
<feature type="DNA-binding region" description="H-T-H motif" evidence="2">
    <location>
        <begin position="29"/>
        <end position="48"/>
    </location>
</feature>
<dbReference type="eggNOG" id="COG1309">
    <property type="taxonomic scope" value="Bacteria"/>
</dbReference>
<dbReference type="PRINTS" id="PR00455">
    <property type="entry name" value="HTHTETR"/>
</dbReference>
<proteinExistence type="predicted"/>
<evidence type="ECO:0000256" key="1">
    <source>
        <dbReference type="ARBA" id="ARBA00023125"/>
    </source>
</evidence>
<dbReference type="PANTHER" id="PTHR43479:SF11">
    <property type="entry name" value="ACREF_ENVCD OPERON REPRESSOR-RELATED"/>
    <property type="match status" value="1"/>
</dbReference>
<dbReference type="InterPro" id="IPR009057">
    <property type="entry name" value="Homeodomain-like_sf"/>
</dbReference>
<dbReference type="STRING" id="1196324.A374_09563"/>
<protein>
    <submittedName>
        <fullName evidence="4">TetR family transcriptional regulator</fullName>
    </submittedName>
</protein>
<dbReference type="Proteomes" id="UP000004080">
    <property type="component" value="Unassembled WGS sequence"/>
</dbReference>
<dbReference type="AlphaFoldDB" id="I8AJ24"/>
<evidence type="ECO:0000256" key="2">
    <source>
        <dbReference type="PROSITE-ProRule" id="PRU00335"/>
    </source>
</evidence>
<dbReference type="PANTHER" id="PTHR43479">
    <property type="entry name" value="ACREF/ENVCD OPERON REPRESSOR-RELATED"/>
    <property type="match status" value="1"/>
</dbReference>
<dbReference type="GO" id="GO:0003677">
    <property type="term" value="F:DNA binding"/>
    <property type="evidence" value="ECO:0007669"/>
    <property type="project" value="UniProtKB-UniRule"/>
</dbReference>
<dbReference type="PROSITE" id="PS01081">
    <property type="entry name" value="HTH_TETR_1"/>
    <property type="match status" value="1"/>
</dbReference>
<evidence type="ECO:0000313" key="4">
    <source>
        <dbReference type="EMBL" id="EIT85474.1"/>
    </source>
</evidence>
<dbReference type="PATRIC" id="fig|1196324.3.peg.1951"/>
<comment type="caution">
    <text evidence="4">The sequence shown here is derived from an EMBL/GenBank/DDBJ whole genome shotgun (WGS) entry which is preliminary data.</text>
</comment>
<name>I8AJ24_9BACL</name>
<sequence>MTNVRMETKIQIAQAAVQLFTNQGYKGTSVRQIAQKANVNIALVSYHFGGKQGLLEELISSFYEGYIQKIETVYSSYSFSTVKEQLLVMIEHVLHYQLQQPELSRFVHREMTLDSTLVREVMTTYLTKEKFVYDSIFEKGMKTREFIRQPVMLLTLQLRNLMIMPFLHPLYIAEVFHAAPHDPLFLTSFVGFINKWLEQSVCVRQESRLGQAAGAPLLPL</sequence>
<gene>
    <name evidence="4" type="ORF">A374_09563</name>
</gene>
<dbReference type="RefSeq" id="WP_007201999.1">
    <property type="nucleotide sequence ID" value="NZ_AKKV01000025.1"/>
</dbReference>
<dbReference type="PROSITE" id="PS50977">
    <property type="entry name" value="HTH_TETR_2"/>
    <property type="match status" value="1"/>
</dbReference>
<dbReference type="InterPro" id="IPR001647">
    <property type="entry name" value="HTH_TetR"/>
</dbReference>
<evidence type="ECO:0000259" key="3">
    <source>
        <dbReference type="PROSITE" id="PS50977"/>
    </source>
</evidence>
<dbReference type="SUPFAM" id="SSF48498">
    <property type="entry name" value="Tetracyclin repressor-like, C-terminal domain"/>
    <property type="match status" value="1"/>
</dbReference>
<dbReference type="InterPro" id="IPR036271">
    <property type="entry name" value="Tet_transcr_reg_TetR-rel_C_sf"/>
</dbReference>
<reference evidence="4 5" key="1">
    <citation type="journal article" date="2012" name="J. Bacteriol.">
        <title>Genome of Bacillus macauensis ZFHKF-1, a Long-Chain-Forming Bacterium.</title>
        <authorList>
            <person name="Cai L."/>
            <person name="Zhang T."/>
        </authorList>
    </citation>
    <scope>NUCLEOTIDE SEQUENCE [LARGE SCALE GENOMIC DNA]</scope>
    <source>
        <strain evidence="4 5">ZFHKF-1</strain>
    </source>
</reference>
<organism evidence="4 5">
    <name type="scientific">Fictibacillus macauensis ZFHKF-1</name>
    <dbReference type="NCBI Taxonomy" id="1196324"/>
    <lineage>
        <taxon>Bacteria</taxon>
        <taxon>Bacillati</taxon>
        <taxon>Bacillota</taxon>
        <taxon>Bacilli</taxon>
        <taxon>Bacillales</taxon>
        <taxon>Fictibacillaceae</taxon>
        <taxon>Fictibacillus</taxon>
    </lineage>
</organism>
<evidence type="ECO:0000313" key="5">
    <source>
        <dbReference type="Proteomes" id="UP000004080"/>
    </source>
</evidence>
<dbReference type="Gene3D" id="1.10.357.10">
    <property type="entry name" value="Tetracycline Repressor, domain 2"/>
    <property type="match status" value="1"/>
</dbReference>
<dbReference type="InterPro" id="IPR050624">
    <property type="entry name" value="HTH-type_Tx_Regulator"/>
</dbReference>
<dbReference type="OrthoDB" id="9789566at2"/>
<dbReference type="Pfam" id="PF00440">
    <property type="entry name" value="TetR_N"/>
    <property type="match status" value="1"/>
</dbReference>
<dbReference type="NCBIfam" id="NF037937">
    <property type="entry name" value="septum_RefZ"/>
    <property type="match status" value="1"/>
</dbReference>
<keyword evidence="1 2" id="KW-0238">DNA-binding</keyword>
<keyword evidence="5" id="KW-1185">Reference proteome</keyword>
<feature type="domain" description="HTH tetR-type" evidence="3">
    <location>
        <begin position="6"/>
        <end position="66"/>
    </location>
</feature>
<accession>I8AJ24</accession>
<dbReference type="SUPFAM" id="SSF46689">
    <property type="entry name" value="Homeodomain-like"/>
    <property type="match status" value="1"/>
</dbReference>